<gene>
    <name evidence="1" type="ORF">OUZ56_001973</name>
</gene>
<comment type="caution">
    <text evidence="1">The sequence shown here is derived from an EMBL/GenBank/DDBJ whole genome shotgun (WGS) entry which is preliminary data.</text>
</comment>
<organism evidence="1 2">
    <name type="scientific">Daphnia magna</name>
    <dbReference type="NCBI Taxonomy" id="35525"/>
    <lineage>
        <taxon>Eukaryota</taxon>
        <taxon>Metazoa</taxon>
        <taxon>Ecdysozoa</taxon>
        <taxon>Arthropoda</taxon>
        <taxon>Crustacea</taxon>
        <taxon>Branchiopoda</taxon>
        <taxon>Diplostraca</taxon>
        <taxon>Cladocera</taxon>
        <taxon>Anomopoda</taxon>
        <taxon>Daphniidae</taxon>
        <taxon>Daphnia</taxon>
    </lineage>
</organism>
<dbReference type="EMBL" id="JAOYFB010000036">
    <property type="protein sequence ID" value="KAK4019975.1"/>
    <property type="molecule type" value="Genomic_DNA"/>
</dbReference>
<protein>
    <submittedName>
        <fullName evidence="1">Uncharacterized protein</fullName>
    </submittedName>
</protein>
<evidence type="ECO:0000313" key="2">
    <source>
        <dbReference type="Proteomes" id="UP001234178"/>
    </source>
</evidence>
<accession>A0ABR0A4R1</accession>
<name>A0ABR0A4R1_9CRUS</name>
<reference evidence="1 2" key="1">
    <citation type="journal article" date="2023" name="Nucleic Acids Res.">
        <title>The hologenome of Daphnia magna reveals possible DNA methylation and microbiome-mediated evolution of the host genome.</title>
        <authorList>
            <person name="Chaturvedi A."/>
            <person name="Li X."/>
            <person name="Dhandapani V."/>
            <person name="Marshall H."/>
            <person name="Kissane S."/>
            <person name="Cuenca-Cambronero M."/>
            <person name="Asole G."/>
            <person name="Calvet F."/>
            <person name="Ruiz-Romero M."/>
            <person name="Marangio P."/>
            <person name="Guigo R."/>
            <person name="Rago D."/>
            <person name="Mirbahai L."/>
            <person name="Eastwood N."/>
            <person name="Colbourne J.K."/>
            <person name="Zhou J."/>
            <person name="Mallon E."/>
            <person name="Orsini L."/>
        </authorList>
    </citation>
    <scope>NUCLEOTIDE SEQUENCE [LARGE SCALE GENOMIC DNA]</scope>
    <source>
        <strain evidence="1">LRV0_1</strain>
    </source>
</reference>
<dbReference type="Proteomes" id="UP001234178">
    <property type="component" value="Unassembled WGS sequence"/>
</dbReference>
<evidence type="ECO:0000313" key="1">
    <source>
        <dbReference type="EMBL" id="KAK4019975.1"/>
    </source>
</evidence>
<keyword evidence="2" id="KW-1185">Reference proteome</keyword>
<proteinExistence type="predicted"/>
<sequence>MAFECTPTNEHKCTSFTALLHMHPLYQQCKKPIDYTFGLPAESDLSTHLRASRSRKRKPKAK</sequence>